<dbReference type="Proteomes" id="UP000309450">
    <property type="component" value="Unassembled WGS sequence"/>
</dbReference>
<accession>A0A4S3MNQ6</accession>
<dbReference type="EMBL" id="SSND01000003">
    <property type="protein sequence ID" value="THD82769.1"/>
    <property type="molecule type" value="Genomic_DNA"/>
</dbReference>
<evidence type="ECO:0000259" key="3">
    <source>
        <dbReference type="PROSITE" id="PS50075"/>
    </source>
</evidence>
<dbReference type="Gene3D" id="1.10.1200.10">
    <property type="entry name" value="ACP-like"/>
    <property type="match status" value="1"/>
</dbReference>
<dbReference type="AlphaFoldDB" id="A0A4S3MNQ6"/>
<dbReference type="RefSeq" id="WP_136394797.1">
    <property type="nucleotide sequence ID" value="NZ_SSND01000003.1"/>
</dbReference>
<feature type="domain" description="Carrier" evidence="3">
    <location>
        <begin position="2"/>
        <end position="77"/>
    </location>
</feature>
<proteinExistence type="predicted"/>
<keyword evidence="1" id="KW-0596">Phosphopantetheine</keyword>
<name>A0A4S3MNQ6_9RHOB</name>
<sequence length="77" mass="7933">MTGNSTDLCELIRAVLSEAVGSDLGPEDDFFAAGGDSLAAEQVLAALSTRLSRPVEGWMLLDHPTATSLAAALSATR</sequence>
<dbReference type="SUPFAM" id="SSF47336">
    <property type="entry name" value="ACP-like"/>
    <property type="match status" value="1"/>
</dbReference>
<dbReference type="OrthoDB" id="2085352at2"/>
<dbReference type="InterPro" id="IPR009081">
    <property type="entry name" value="PP-bd_ACP"/>
</dbReference>
<dbReference type="GO" id="GO:0031177">
    <property type="term" value="F:phosphopantetheine binding"/>
    <property type="evidence" value="ECO:0007669"/>
    <property type="project" value="InterPro"/>
</dbReference>
<protein>
    <submittedName>
        <fullName evidence="4">Acyl carrier protein</fullName>
    </submittedName>
</protein>
<gene>
    <name evidence="4" type="ORF">E7811_11430</name>
</gene>
<reference evidence="4 5" key="1">
    <citation type="submission" date="2019-04" db="EMBL/GenBank/DDBJ databases">
        <title>Draft genome sequence of Gemmobacter aestuarii sp. nov.</title>
        <authorList>
            <person name="Hameed A."/>
            <person name="Lin S.-Y."/>
            <person name="Shahina M."/>
            <person name="Lai W.-A."/>
            <person name="Young C.-C."/>
        </authorList>
    </citation>
    <scope>NUCLEOTIDE SEQUENCE [LARGE SCALE GENOMIC DNA]</scope>
    <source>
        <strain evidence="4 5">CC-PW-75</strain>
    </source>
</reference>
<evidence type="ECO:0000256" key="1">
    <source>
        <dbReference type="ARBA" id="ARBA00022450"/>
    </source>
</evidence>
<keyword evidence="2" id="KW-0597">Phosphoprotein</keyword>
<dbReference type="PROSITE" id="PS50075">
    <property type="entry name" value="CARRIER"/>
    <property type="match status" value="1"/>
</dbReference>
<dbReference type="SMART" id="SM00823">
    <property type="entry name" value="PKS_PP"/>
    <property type="match status" value="1"/>
</dbReference>
<dbReference type="InterPro" id="IPR036736">
    <property type="entry name" value="ACP-like_sf"/>
</dbReference>
<organism evidence="4 5">
    <name type="scientific">Aliigemmobacter aestuarii</name>
    <dbReference type="NCBI Taxonomy" id="1445661"/>
    <lineage>
        <taxon>Bacteria</taxon>
        <taxon>Pseudomonadati</taxon>
        <taxon>Pseudomonadota</taxon>
        <taxon>Alphaproteobacteria</taxon>
        <taxon>Rhodobacterales</taxon>
        <taxon>Paracoccaceae</taxon>
        <taxon>Aliigemmobacter</taxon>
    </lineage>
</organism>
<dbReference type="Pfam" id="PF00550">
    <property type="entry name" value="PP-binding"/>
    <property type="match status" value="1"/>
</dbReference>
<evidence type="ECO:0000256" key="2">
    <source>
        <dbReference type="ARBA" id="ARBA00022553"/>
    </source>
</evidence>
<keyword evidence="5" id="KW-1185">Reference proteome</keyword>
<evidence type="ECO:0000313" key="5">
    <source>
        <dbReference type="Proteomes" id="UP000309450"/>
    </source>
</evidence>
<comment type="caution">
    <text evidence="4">The sequence shown here is derived from an EMBL/GenBank/DDBJ whole genome shotgun (WGS) entry which is preliminary data.</text>
</comment>
<dbReference type="InterPro" id="IPR020806">
    <property type="entry name" value="PKS_PP-bd"/>
</dbReference>
<evidence type="ECO:0000313" key="4">
    <source>
        <dbReference type="EMBL" id="THD82769.1"/>
    </source>
</evidence>